<keyword evidence="2" id="KW-1185">Reference proteome</keyword>
<organism evidence="1 2">
    <name type="scientific">Alkalicoccobacillus plakortidis</name>
    <dbReference type="NCBI Taxonomy" id="444060"/>
    <lineage>
        <taxon>Bacteria</taxon>
        <taxon>Bacillati</taxon>
        <taxon>Bacillota</taxon>
        <taxon>Bacilli</taxon>
        <taxon>Bacillales</taxon>
        <taxon>Bacillaceae</taxon>
        <taxon>Alkalicoccobacillus</taxon>
    </lineage>
</organism>
<dbReference type="EMBL" id="JAMQJY010000003">
    <property type="protein sequence ID" value="MCM2677272.1"/>
    <property type="molecule type" value="Genomic_DNA"/>
</dbReference>
<dbReference type="SUPFAM" id="SSF46785">
    <property type="entry name" value="Winged helix' DNA-binding domain"/>
    <property type="match status" value="1"/>
</dbReference>
<evidence type="ECO:0000313" key="1">
    <source>
        <dbReference type="EMBL" id="MCM2677272.1"/>
    </source>
</evidence>
<dbReference type="RefSeq" id="WP_251610878.1">
    <property type="nucleotide sequence ID" value="NZ_JAMQJY010000003.1"/>
</dbReference>
<dbReference type="Gene3D" id="1.10.10.10">
    <property type="entry name" value="Winged helix-like DNA-binding domain superfamily/Winged helix DNA-binding domain"/>
    <property type="match status" value="1"/>
</dbReference>
<dbReference type="PROSITE" id="PS51197">
    <property type="entry name" value="HTH_RRF2_2"/>
    <property type="match status" value="1"/>
</dbReference>
<sequence>MKLKGGVEQAACILVILATQVEGQPVKSDVISSRLHVSSSYLKKVMRKLVVHNLIKSVSGTNGGFTLARPIEDVTALDLFDAIEGTEDFLQLDGLFQRTFPESKVTEIGEKVFQESFLSAQSSYRNELAKFPLKEMLSEITGFENLALYDWNQSIAKEVSSTEGKGDAR</sequence>
<accession>A0ABT0XN72</accession>
<evidence type="ECO:0000313" key="2">
    <source>
        <dbReference type="Proteomes" id="UP001203665"/>
    </source>
</evidence>
<dbReference type="PANTHER" id="PTHR33221">
    <property type="entry name" value="WINGED HELIX-TURN-HELIX TRANSCRIPTIONAL REGULATOR, RRF2 FAMILY"/>
    <property type="match status" value="1"/>
</dbReference>
<name>A0ABT0XN72_9BACI</name>
<dbReference type="InterPro" id="IPR000944">
    <property type="entry name" value="Tscrpt_reg_Rrf2"/>
</dbReference>
<proteinExistence type="predicted"/>
<dbReference type="InterPro" id="IPR036390">
    <property type="entry name" value="WH_DNA-bd_sf"/>
</dbReference>
<dbReference type="Proteomes" id="UP001203665">
    <property type="component" value="Unassembled WGS sequence"/>
</dbReference>
<gene>
    <name evidence="1" type="ORF">NDM98_18755</name>
</gene>
<dbReference type="InterPro" id="IPR036388">
    <property type="entry name" value="WH-like_DNA-bd_sf"/>
</dbReference>
<dbReference type="PANTHER" id="PTHR33221:SF9">
    <property type="entry name" value="RRF2 FAMILY PROTEIN"/>
    <property type="match status" value="1"/>
</dbReference>
<protein>
    <submittedName>
        <fullName evidence="1">Rrf2 family transcriptional regulator</fullName>
    </submittedName>
</protein>
<comment type="caution">
    <text evidence="1">The sequence shown here is derived from an EMBL/GenBank/DDBJ whole genome shotgun (WGS) entry which is preliminary data.</text>
</comment>
<reference evidence="1" key="1">
    <citation type="submission" date="2022-06" db="EMBL/GenBank/DDBJ databases">
        <title>Alkalicoccobacillus porphyridii sp. nov., isolated from a marine red alga, Porphyridium purpureum and reclassification of Shouchella plakortidis and Shouchella gibsonii as Alkalicoccobacillus plakortidis comb. nov. and Alkalicoccobacillus gibsonii comb. nov.</title>
        <authorList>
            <person name="Kim K.H."/>
            <person name="Lee J.K."/>
            <person name="Han D.M."/>
            <person name="Baek J.H."/>
            <person name="Jeon C.O."/>
        </authorList>
    </citation>
    <scope>NUCLEOTIDE SEQUENCE</scope>
    <source>
        <strain evidence="1">DSM 19153</strain>
    </source>
</reference>
<dbReference type="Pfam" id="PF02082">
    <property type="entry name" value="Rrf2"/>
    <property type="match status" value="1"/>
</dbReference>
<dbReference type="NCBIfam" id="TIGR00738">
    <property type="entry name" value="rrf2_super"/>
    <property type="match status" value="1"/>
</dbReference>